<organism evidence="2 3">
    <name type="scientific">Streptomyces nitrosporeus</name>
    <dbReference type="NCBI Taxonomy" id="28894"/>
    <lineage>
        <taxon>Bacteria</taxon>
        <taxon>Bacillati</taxon>
        <taxon>Actinomycetota</taxon>
        <taxon>Actinomycetes</taxon>
        <taxon>Kitasatosporales</taxon>
        <taxon>Streptomycetaceae</taxon>
        <taxon>Streptomyces</taxon>
    </lineage>
</organism>
<gene>
    <name evidence="2" type="ORF">CP967_00565</name>
</gene>
<dbReference type="EMBL" id="CP023702">
    <property type="protein sequence ID" value="QEU70649.1"/>
    <property type="molecule type" value="Genomic_DNA"/>
</dbReference>
<keyword evidence="1" id="KW-0472">Membrane</keyword>
<dbReference type="AlphaFoldDB" id="A0A5J6F2X8"/>
<keyword evidence="1" id="KW-0812">Transmembrane</keyword>
<name>A0A5J6F2X8_9ACTN</name>
<dbReference type="Proteomes" id="UP000326178">
    <property type="component" value="Chromosome"/>
</dbReference>
<evidence type="ECO:0000313" key="2">
    <source>
        <dbReference type="EMBL" id="QEU70649.1"/>
    </source>
</evidence>
<dbReference type="KEGG" id="snk:CP967_00565"/>
<keyword evidence="1" id="KW-1133">Transmembrane helix</keyword>
<protein>
    <recommendedName>
        <fullName evidence="4">DoxX family membrane protein</fullName>
    </recommendedName>
</protein>
<evidence type="ECO:0000313" key="3">
    <source>
        <dbReference type="Proteomes" id="UP000326178"/>
    </source>
</evidence>
<evidence type="ECO:0000256" key="1">
    <source>
        <dbReference type="SAM" id="Phobius"/>
    </source>
</evidence>
<feature type="transmembrane region" description="Helical" evidence="1">
    <location>
        <begin position="31"/>
        <end position="49"/>
    </location>
</feature>
<sequence length="87" mass="9016">MGLIPAPACLLAVPETGIGLALLAGFLLRRALAAFFLHMAGVFLFLLVLPDTARHTVAVPALEGQYVIKNIVLVAACLHITAGGLTP</sequence>
<accession>A0A5J6F2X8</accession>
<reference evidence="2 3" key="1">
    <citation type="submission" date="2017-09" db="EMBL/GenBank/DDBJ databases">
        <authorList>
            <person name="Lee N."/>
            <person name="Cho B.-K."/>
        </authorList>
    </citation>
    <scope>NUCLEOTIDE SEQUENCE [LARGE SCALE GENOMIC DNA]</scope>
    <source>
        <strain evidence="2 3">ATCC 12769</strain>
    </source>
</reference>
<evidence type="ECO:0008006" key="4">
    <source>
        <dbReference type="Google" id="ProtNLM"/>
    </source>
</evidence>
<keyword evidence="3" id="KW-1185">Reference proteome</keyword>
<proteinExistence type="predicted"/>